<name>A0A6M9U0B1_9VIRU</name>
<organism evidence="1">
    <name type="scientific">Drosophila-associated filamentous virus</name>
    <dbReference type="NCBI Taxonomy" id="2743186"/>
    <lineage>
        <taxon>Viruses</taxon>
    </lineage>
</organism>
<gene>
    <name evidence="1" type="primary">ORF49</name>
</gene>
<proteinExistence type="predicted"/>
<dbReference type="EMBL" id="MT496837">
    <property type="protein sequence ID" value="QKN22503.1"/>
    <property type="molecule type" value="Genomic_DNA"/>
</dbReference>
<sequence>MKLHNSINLLMQHMYIGEKYTLIFFMRNFKILSAFSYIKRSGIIYLTTSLSVALTRTIAFFSITTRCSGIVNVSSIHLIDFIPSFSSKVCWVIALNCSKTDKLTYSPSINNSHFFTKVSKFFKFTCAVSVFPTISKKKNL</sequence>
<evidence type="ECO:0000313" key="1">
    <source>
        <dbReference type="EMBL" id="QKN22503.1"/>
    </source>
</evidence>
<reference evidence="1" key="1">
    <citation type="journal article" date="2021" name="Virus">
        <title>The discovery, distribution and diversity of DNA viruses associated with Drosophila melanogaster in Europe.</title>
        <authorList>
            <person name="Wallace M.A."/>
            <person name="Coffman K.A."/>
            <person name="Gilbert C."/>
            <person name="Ravindran S."/>
            <person name="Albery G.F."/>
            <person name="Abbott J."/>
            <person name="Argyridou E."/>
            <person name="Bellosta P."/>
            <person name="Betancourt A.J."/>
            <person name="Colinet H."/>
            <person name="Eric K."/>
            <person name="Glaser-Schmitt A."/>
            <person name="Grath S."/>
            <person name="Jelic M."/>
            <person name="Kankare M."/>
            <person name="Kozeretska I."/>
            <person name="Loeschcke V."/>
            <person name="Montchamp-Moreau C."/>
            <person name="Ometto L."/>
            <person name="Onder B.S."/>
            <person name="Orengo D.J."/>
            <person name="Parsch J."/>
            <person name="Pascual M."/>
            <person name="Patenkovic A."/>
            <person name="Puerma E."/>
            <person name="Ritchie M.G."/>
            <person name="Rota-Stabelli O."/>
            <person name="Schou M.F."/>
            <person name="Serga S.V."/>
            <person name="Stamenkovic-Radak M."/>
            <person name="Tanaskovic M."/>
            <person name="Veselinovic M.S."/>
            <person name="Vieira J."/>
            <person name="Vieira C.P."/>
            <person name="Kapun M."/>
            <person name="Flatt T."/>
            <person name="Gonzalez J."/>
            <person name="Staubach F."/>
            <person name="Obbard D.J."/>
        </authorList>
    </citation>
    <scope>NUCLEOTIDE SEQUENCE</scope>
    <source>
        <strain evidence="1">Filamentous_ES_Gim_15_30_pool</strain>
    </source>
</reference>
<accession>A0A6M9U0B1</accession>
<protein>
    <submittedName>
        <fullName evidence="1">Uncharacterized protein</fullName>
    </submittedName>
</protein>